<dbReference type="Proteomes" id="UP000050454">
    <property type="component" value="Unassembled WGS sequence"/>
</dbReference>
<dbReference type="PATRIC" id="fig|1605367.3.peg.1311"/>
<evidence type="ECO:0000259" key="1">
    <source>
        <dbReference type="Pfam" id="PF19076"/>
    </source>
</evidence>
<evidence type="ECO:0000313" key="4">
    <source>
        <dbReference type="Proteomes" id="UP000050454"/>
    </source>
</evidence>
<feature type="domain" description="DUF7507" evidence="2">
    <location>
        <begin position="169"/>
        <end position="271"/>
    </location>
</feature>
<dbReference type="NCBIfam" id="TIGR01451">
    <property type="entry name" value="B_ant_repeat"/>
    <property type="match status" value="5"/>
</dbReference>
<sequence>MDTNETWTYTISYNVTQADIDAGEDLVNVAVVTTTELPTPESDTAATAITQTPSLTITKTQTGGESPITTPGTIDYTIVITNDGNQSLTGVVVSDTLPNGTVGTLSAVTESINANGILDTTETWTYTISYAVTQADIDAGEDLVNVAVVTTTELPTPESDTAATAITQNPSLTITKTQTGGESPITTPGTIDYTIVITNDGNQSLTGVVVSDTLPNGTVGTLSAVTESINANGILDTTETWTYTISYVVTQADIDAGTDLVNVAVVTTTELPTPESDTAATAITQTPSLTITKTQTGGESPITTPGTIDYTIVITNDGNQSLTGVVVSDTLPNGTVGTLSAVTESINANGILDTTETWTYTISYAVTQADIDAGEDLVNVAVVTTTELPTPESDTAATAITQNPSLTITKTQTGGESPITTPGTIDYTIVITNDGNQSLTVVVVSDTLPNGTIGTLSAVTESINANGILDTTETWTYTISYAVTQADIDAGTDLVNVAVVTTTELPTPESDTAATAITQTPSLTIVKTQTGGESPVTTPGTIDYTIVITNDGNQSLTGVVVSDTLPNGTVGTLSAVTESINANGILDTTETWTYTISYDVTQADIDAGTDLVNVAVVTTTELPTPESDTAATVIDSAPQLTLTKEADDTTDVYEGQIITYTYVAQNVGNVTIVNVSLSDVHSGTNPLGPIALLSTTGTDNGLDNVVDTLASGQQVIWTSEYVVSATDVDNGLDILNTATATGTPLSGVLVDPTASEILEIGQDVVAVNDSSLNNVVGNDALVNIIINDTLSDGTNPLVNEVTIDLNPSTPGIQDSLIVAGEGRYDYDTLTGEVTFTPEAGFTTDPTPINYTLIENATGLDSTATITITYVEEPPVAVDDEDLDNVVGTDVILNIITNDSLSDRTNIVDITDITIDLDPITPGIQDSLIVAGEGRYDYNSLTGEVTFTPEAGFTTDPTPINYTLIENATGLDSTATITITYMEEPPVAVDDEDLDNVVGTDVTLNIITNDSLSDGTNIVDITDITIDLDPSTPGIQDSLIVAGEGRYDYDTLTGEVTFTPEAGFTTDPTPINYTLIENATGLDSTATITITYVEEPPVAVDDEDLDNVVGTDVTLNIIANDSLSDGTPVLTLSVAEVTVDLDPSTPGIQDSLIVAGEGRYDYDTLTGEVTFTPEAGFTTDPTPINYTLIENATGLDSTATITITYVEEPPVAVDDEDLDNVVGTDVTLNIIANDSLSDGTPVLTLSVAEVTVDLDPSTPGIQDSLIVAGEGRYDYDTLTGEVTFTPEAGFTTDPTPINYTLIENATGLDSTATITITYVEEPPVAVDDEDLDNVVGTDVTLNIIANDSLSDG</sequence>
<feature type="domain" description="DUF7507" evidence="2">
    <location>
        <begin position="403"/>
        <end position="505"/>
    </location>
</feature>
<dbReference type="PANTHER" id="PTHR34819:SF3">
    <property type="entry name" value="CELL SURFACE PROTEIN"/>
    <property type="match status" value="1"/>
</dbReference>
<dbReference type="InterPro" id="IPR026395">
    <property type="entry name" value="CshA_fibril"/>
</dbReference>
<evidence type="ECO:0000259" key="2">
    <source>
        <dbReference type="Pfam" id="PF24346"/>
    </source>
</evidence>
<dbReference type="EMBL" id="LGTQ01000021">
    <property type="protein sequence ID" value="KPM46556.1"/>
    <property type="molecule type" value="Genomic_DNA"/>
</dbReference>
<evidence type="ECO:0008006" key="5">
    <source>
        <dbReference type="Google" id="ProtNLM"/>
    </source>
</evidence>
<keyword evidence="4" id="KW-1185">Reference proteome</keyword>
<dbReference type="Pfam" id="PF24346">
    <property type="entry name" value="DUF7507"/>
    <property type="match status" value="6"/>
</dbReference>
<gene>
    <name evidence="3" type="ORF">AFM12_19350</name>
</gene>
<feature type="domain" description="DUF7507" evidence="2">
    <location>
        <begin position="520"/>
        <end position="622"/>
    </location>
</feature>
<comment type="caution">
    <text evidence="3">The sequence shown here is derived from an EMBL/GenBank/DDBJ whole genome shotgun (WGS) entry which is preliminary data.</text>
</comment>
<feature type="domain" description="CshA" evidence="1">
    <location>
        <begin position="1012"/>
        <end position="1088"/>
    </location>
</feature>
<organism evidence="3 4">
    <name type="scientific">Jiulongibacter sediminis</name>
    <dbReference type="NCBI Taxonomy" id="1605367"/>
    <lineage>
        <taxon>Bacteria</taxon>
        <taxon>Pseudomonadati</taxon>
        <taxon>Bacteroidota</taxon>
        <taxon>Cytophagia</taxon>
        <taxon>Cytophagales</taxon>
        <taxon>Leadbetterellaceae</taxon>
        <taxon>Jiulongibacter</taxon>
    </lineage>
</organism>
<dbReference type="InterPro" id="IPR051172">
    <property type="entry name" value="Chlamydia_OmcB"/>
</dbReference>
<name>A0A0N8H971_9BACT</name>
<feature type="domain" description="DUF7507" evidence="2">
    <location>
        <begin position="286"/>
        <end position="388"/>
    </location>
</feature>
<evidence type="ECO:0000313" key="3">
    <source>
        <dbReference type="EMBL" id="KPM46556.1"/>
    </source>
</evidence>
<dbReference type="InterPro" id="IPR055354">
    <property type="entry name" value="DUF7507"/>
</dbReference>
<protein>
    <recommendedName>
        <fullName evidence="5">DUF11 domain-containing protein</fullName>
    </recommendedName>
</protein>
<feature type="domain" description="DUF7507" evidence="2">
    <location>
        <begin position="52"/>
        <end position="154"/>
    </location>
</feature>
<reference evidence="3 4" key="1">
    <citation type="submission" date="2015-07" db="EMBL/GenBank/DDBJ databases">
        <title>The draft genome sequence of Leadbetterella sp. JN14-9.</title>
        <authorList>
            <person name="Liu Y."/>
            <person name="Du J."/>
            <person name="Shao Z."/>
        </authorList>
    </citation>
    <scope>NUCLEOTIDE SEQUENCE [LARGE SCALE GENOMIC DNA]</scope>
    <source>
        <strain evidence="3 4">JN14-9</strain>
    </source>
</reference>
<dbReference type="Pfam" id="PF19076">
    <property type="entry name" value="CshA_repeat"/>
    <property type="match status" value="1"/>
</dbReference>
<accession>A0A0N8H971</accession>
<proteinExistence type="predicted"/>
<feature type="domain" description="DUF7507" evidence="2">
    <location>
        <begin position="637"/>
        <end position="750"/>
    </location>
</feature>
<dbReference type="STRING" id="1605367.AFM12_19350"/>
<dbReference type="PANTHER" id="PTHR34819">
    <property type="entry name" value="LARGE CYSTEINE-RICH PERIPLASMIC PROTEIN OMCB"/>
    <property type="match status" value="1"/>
</dbReference>
<dbReference type="InterPro" id="IPR047589">
    <property type="entry name" value="DUF11_rpt"/>
</dbReference>
<feature type="non-terminal residue" evidence="3">
    <location>
        <position position="1351"/>
    </location>
</feature>